<feature type="domain" description="HD Cas3-type" evidence="11">
    <location>
        <begin position="11"/>
        <end position="176"/>
    </location>
</feature>
<evidence type="ECO:0000256" key="6">
    <source>
        <dbReference type="ARBA" id="ARBA00022801"/>
    </source>
</evidence>
<dbReference type="GO" id="GO:0016787">
    <property type="term" value="F:hydrolase activity"/>
    <property type="evidence" value="ECO:0007669"/>
    <property type="project" value="UniProtKB-KW"/>
</dbReference>
<accession>A0A0H5BG57</accession>
<dbReference type="GO" id="GO:0004518">
    <property type="term" value="F:nuclease activity"/>
    <property type="evidence" value="ECO:0007669"/>
    <property type="project" value="UniProtKB-KW"/>
</dbReference>
<dbReference type="InterPro" id="IPR011545">
    <property type="entry name" value="DEAD/DEAH_box_helicase_dom"/>
</dbReference>
<dbReference type="NCBIfam" id="TIGR01587">
    <property type="entry name" value="cas3_core"/>
    <property type="match status" value="1"/>
</dbReference>
<proteinExistence type="inferred from homology"/>
<reference evidence="12" key="1">
    <citation type="journal article" date="2015" name="Genome Announc.">
        <title>Complete Genome Sequence of the Bacteriochlorophyll b-Producing Photosynthetic Bacterium Blastochloris viridis.</title>
        <authorList>
            <person name="Tsukatani Y."/>
            <person name="Hirose Y."/>
            <person name="Harada J."/>
            <person name="Misawa N."/>
            <person name="Mori K."/>
            <person name="Inoue K."/>
            <person name="Tamiaki H."/>
        </authorList>
    </citation>
    <scope>NUCLEOTIDE SEQUENCE [LARGE SCALE GENOMIC DNA]</scope>
    <source>
        <strain evidence="12">DSM 133</strain>
    </source>
</reference>
<evidence type="ECO:0000313" key="12">
    <source>
        <dbReference type="EMBL" id="BAS00100.1"/>
    </source>
</evidence>
<dbReference type="PROSITE" id="PS51192">
    <property type="entry name" value="HELICASE_ATP_BIND_1"/>
    <property type="match status" value="1"/>
</dbReference>
<reference evidence="13" key="2">
    <citation type="submission" date="2015-11" db="EMBL/GenBank/DDBJ databases">
        <authorList>
            <person name="Zhang Y."/>
            <person name="Guo Z."/>
        </authorList>
    </citation>
    <scope>NUCLEOTIDE SEQUENCE</scope>
    <source>
        <strain evidence="13">1</strain>
    </source>
</reference>
<evidence type="ECO:0000256" key="9">
    <source>
        <dbReference type="ARBA" id="ARBA00023118"/>
    </source>
</evidence>
<dbReference type="GO" id="GO:0004386">
    <property type="term" value="F:helicase activity"/>
    <property type="evidence" value="ECO:0007669"/>
    <property type="project" value="UniProtKB-KW"/>
</dbReference>
<keyword evidence="8" id="KW-0067">ATP-binding</keyword>
<comment type="similarity">
    <text evidence="1">In the N-terminal section; belongs to the CRISPR-associated nuclease Cas3-HD family.</text>
</comment>
<dbReference type="SUPFAM" id="SSF109604">
    <property type="entry name" value="HD-domain/PDEase-like"/>
    <property type="match status" value="1"/>
</dbReference>
<dbReference type="InterPro" id="IPR054712">
    <property type="entry name" value="Cas3-like_dom"/>
</dbReference>
<dbReference type="SUPFAM" id="SSF52540">
    <property type="entry name" value="P-loop containing nucleoside triphosphate hydrolases"/>
    <property type="match status" value="1"/>
</dbReference>
<dbReference type="KEGG" id="bvr:BVIR_2215"/>
<reference evidence="14" key="3">
    <citation type="journal article" date="2016" name="Genome Announc.">
        <title>Revised genome sequence of the purple photosynthetic bacterium Blastochloris viridis.</title>
        <authorList>
            <person name="Liu L.N."/>
            <person name="Faulkner M."/>
            <person name="Liu X."/>
            <person name="Huang F."/>
            <person name="Darby A.C."/>
            <person name="Hall N."/>
        </authorList>
    </citation>
    <scope>NUCLEOTIDE SEQUENCE [LARGE SCALE GENOMIC DNA]</scope>
    <source>
        <strain evidence="14">ATCC 19567 / DSM 133 / F</strain>
    </source>
</reference>
<keyword evidence="4" id="KW-0479">Metal-binding</keyword>
<feature type="domain" description="Helicase ATP-binding" evidence="10">
    <location>
        <begin position="237"/>
        <end position="424"/>
    </location>
</feature>
<dbReference type="Pfam" id="PF22590">
    <property type="entry name" value="Cas3-like_C_2"/>
    <property type="match status" value="1"/>
</dbReference>
<keyword evidence="5" id="KW-0547">Nucleotide-binding</keyword>
<dbReference type="NCBIfam" id="TIGR01596">
    <property type="entry name" value="cas3_HD"/>
    <property type="match status" value="1"/>
</dbReference>
<dbReference type="Proteomes" id="UP000065734">
    <property type="component" value="Chromosome I"/>
</dbReference>
<evidence type="ECO:0000313" key="13">
    <source>
        <dbReference type="EMBL" id="CUU42646.1"/>
    </source>
</evidence>
<dbReference type="InterPro" id="IPR038257">
    <property type="entry name" value="CRISPR-assoc_Cas3_HD_sf"/>
</dbReference>
<evidence type="ECO:0000256" key="7">
    <source>
        <dbReference type="ARBA" id="ARBA00022806"/>
    </source>
</evidence>
<evidence type="ECO:0000259" key="11">
    <source>
        <dbReference type="PROSITE" id="PS51643"/>
    </source>
</evidence>
<dbReference type="Gene3D" id="1.10.3210.30">
    <property type="match status" value="1"/>
</dbReference>
<evidence type="ECO:0000256" key="4">
    <source>
        <dbReference type="ARBA" id="ARBA00022723"/>
    </source>
</evidence>
<dbReference type="RefSeq" id="WP_055037662.1">
    <property type="nucleotide sequence ID" value="NZ_AP014854.2"/>
</dbReference>
<dbReference type="GO" id="GO:0003676">
    <property type="term" value="F:nucleic acid binding"/>
    <property type="evidence" value="ECO:0007669"/>
    <property type="project" value="InterPro"/>
</dbReference>
<dbReference type="InterPro" id="IPR006483">
    <property type="entry name" value="CRISPR-assoc_Cas3_HD"/>
</dbReference>
<gene>
    <name evidence="12" type="ORF">BV133_2506</name>
    <name evidence="13" type="ORF">BVIRIDIS_16600</name>
</gene>
<dbReference type="STRING" id="1079.BVIR_2215"/>
<evidence type="ECO:0000256" key="5">
    <source>
        <dbReference type="ARBA" id="ARBA00022741"/>
    </source>
</evidence>
<evidence type="ECO:0000313" key="14">
    <source>
        <dbReference type="Proteomes" id="UP000065734"/>
    </source>
</evidence>
<dbReference type="OrthoDB" id="9810236at2"/>
<dbReference type="CDD" id="cd09641">
    <property type="entry name" value="Cas3''_I"/>
    <property type="match status" value="1"/>
</dbReference>
<dbReference type="InterPro" id="IPR014001">
    <property type="entry name" value="Helicase_ATP-bd"/>
</dbReference>
<keyword evidence="6" id="KW-0378">Hydrolase</keyword>
<keyword evidence="7" id="KW-0347">Helicase</keyword>
<comment type="similarity">
    <text evidence="2">In the central section; belongs to the CRISPR-associated helicase Cas3 family.</text>
</comment>
<name>A0A0H5BG57_BLAVI</name>
<dbReference type="EMBL" id="LN907867">
    <property type="protein sequence ID" value="CUU42646.1"/>
    <property type="molecule type" value="Genomic_DNA"/>
</dbReference>
<evidence type="ECO:0000256" key="1">
    <source>
        <dbReference type="ARBA" id="ARBA00006847"/>
    </source>
</evidence>
<dbReference type="EMBL" id="AP014854">
    <property type="protein sequence ID" value="BAS00100.1"/>
    <property type="molecule type" value="Genomic_DNA"/>
</dbReference>
<dbReference type="AlphaFoldDB" id="A0A0H5BG57"/>
<dbReference type="GO" id="GO:0005524">
    <property type="term" value="F:ATP binding"/>
    <property type="evidence" value="ECO:0007669"/>
    <property type="project" value="UniProtKB-KW"/>
</dbReference>
<evidence type="ECO:0000256" key="8">
    <source>
        <dbReference type="ARBA" id="ARBA00022840"/>
    </source>
</evidence>
<dbReference type="SMART" id="SM00487">
    <property type="entry name" value="DEXDc"/>
    <property type="match status" value="1"/>
</dbReference>
<keyword evidence="3" id="KW-0540">Nuclease</keyword>
<dbReference type="PROSITE" id="PS51643">
    <property type="entry name" value="HD_CAS3"/>
    <property type="match status" value="1"/>
</dbReference>
<keyword evidence="9" id="KW-0051">Antiviral defense</keyword>
<sequence>MYFAHSTDDPDRERWQELAQHLANVAGMAAKRADAFGAGPIAALAGQFHDLGKYAPEFLRYILGQGPSPDHATAGAREILALAFGGKDRLAAQLAAFCVAGHHAGLPDRIGSASSLDQRVKKTLPPLDPVWRQEIAPQVGTLFPGGFRGDDKRLAAFQLALLGRMVFSCLVDADYRDTETFYTAARGERIDREWTPLPDIVDGLIARFDAHMADVAARAEATPVNSLRAEILAHVRAKASLPKGVFTLTVPTGGGKTLASLGFALDHAKRHGLSRIVYSIPFTSIIDQTADIFRQVLGEQVVLEHHSAIEEAKIDDDGERSVRDKMRLAMEDWAAPVIVTTNVQLLESLFAARPSRCRKLHNLANAVIVLDEAQAIPLNVLRPSIVALDELARNYGATIVLCTATQPALDTSRFEHGFRLEQDRELAPEPARLQQALKRITLRRALAPCSDRDLIAELTDCARGLVIVNSRKHALALYRAAKAAGLEGLVHLTTRQTAADRRRILARVRVELAAQRPCRVIATSLIEAGVDISFPRVWRAEAGLDQILQAAGRCNREGRDPPEDSIVTVFKPADAEPPPEIKAFAEATARTALHHADLTSLDAIERYFEEVYWQKGEGLDRLRIGGPDSRETRAVLDCFSVSAGQLQFAYRTVGDNFRLIESGLAPVIIAVEDDATHALDGLRGGWLTPGAAARKLQTFLVQVPPRDRARLINDGEVEFADAERQFAVLRNEGLYTVEEGLVWEEGDQASALLII</sequence>
<protein>
    <submittedName>
        <fullName evidence="13">CRISPR-associated helicase Cas3</fullName>
    </submittedName>
</protein>
<keyword evidence="14" id="KW-1185">Reference proteome</keyword>
<dbReference type="PATRIC" id="fig|1079.6.peg.2305"/>
<dbReference type="InterPro" id="IPR027417">
    <property type="entry name" value="P-loop_NTPase"/>
</dbReference>
<dbReference type="CDD" id="cd17930">
    <property type="entry name" value="DEXHc_cas3"/>
    <property type="match status" value="1"/>
</dbReference>
<dbReference type="Gene3D" id="3.40.50.300">
    <property type="entry name" value="P-loop containing nucleotide triphosphate hydrolases"/>
    <property type="match status" value="2"/>
</dbReference>
<evidence type="ECO:0000256" key="3">
    <source>
        <dbReference type="ARBA" id="ARBA00022722"/>
    </source>
</evidence>
<dbReference type="InterPro" id="IPR006474">
    <property type="entry name" value="Helicase_Cas3_CRISPR-ass_core"/>
</dbReference>
<evidence type="ECO:0000259" key="10">
    <source>
        <dbReference type="PROSITE" id="PS51192"/>
    </source>
</evidence>
<organism evidence="13 14">
    <name type="scientific">Blastochloris viridis</name>
    <name type="common">Rhodopseudomonas viridis</name>
    <dbReference type="NCBI Taxonomy" id="1079"/>
    <lineage>
        <taxon>Bacteria</taxon>
        <taxon>Pseudomonadati</taxon>
        <taxon>Pseudomonadota</taxon>
        <taxon>Alphaproteobacteria</taxon>
        <taxon>Hyphomicrobiales</taxon>
        <taxon>Blastochloridaceae</taxon>
        <taxon>Blastochloris</taxon>
    </lineage>
</organism>
<dbReference type="GO" id="GO:0046872">
    <property type="term" value="F:metal ion binding"/>
    <property type="evidence" value="ECO:0007669"/>
    <property type="project" value="UniProtKB-KW"/>
</dbReference>
<dbReference type="Pfam" id="PF00270">
    <property type="entry name" value="DEAD"/>
    <property type="match status" value="1"/>
</dbReference>
<dbReference type="GO" id="GO:0051607">
    <property type="term" value="P:defense response to virus"/>
    <property type="evidence" value="ECO:0007669"/>
    <property type="project" value="UniProtKB-KW"/>
</dbReference>
<evidence type="ECO:0000256" key="2">
    <source>
        <dbReference type="ARBA" id="ARBA00009046"/>
    </source>
</evidence>